<protein>
    <recommendedName>
        <fullName evidence="1">Calcineurin-like phosphoesterase domain-containing protein</fullName>
    </recommendedName>
</protein>
<evidence type="ECO:0000259" key="1">
    <source>
        <dbReference type="Pfam" id="PF00149"/>
    </source>
</evidence>
<dbReference type="OrthoDB" id="384253at2"/>
<organism evidence="2 3">
    <name type="scientific">Liquorilactobacillus ghanensis DSM 18630</name>
    <dbReference type="NCBI Taxonomy" id="1423750"/>
    <lineage>
        <taxon>Bacteria</taxon>
        <taxon>Bacillati</taxon>
        <taxon>Bacillota</taxon>
        <taxon>Bacilli</taxon>
        <taxon>Lactobacillales</taxon>
        <taxon>Lactobacillaceae</taxon>
        <taxon>Liquorilactobacillus</taxon>
    </lineage>
</organism>
<dbReference type="EMBL" id="AZGB01000009">
    <property type="protein sequence ID" value="KRM07121.1"/>
    <property type="molecule type" value="Genomic_DNA"/>
</dbReference>
<dbReference type="GO" id="GO:0016791">
    <property type="term" value="F:phosphatase activity"/>
    <property type="evidence" value="ECO:0007669"/>
    <property type="project" value="TreeGrafter"/>
</dbReference>
<proteinExistence type="predicted"/>
<comment type="caution">
    <text evidence="2">The sequence shown here is derived from an EMBL/GenBank/DDBJ whole genome shotgun (WGS) entry which is preliminary data.</text>
</comment>
<evidence type="ECO:0000313" key="3">
    <source>
        <dbReference type="Proteomes" id="UP000051451"/>
    </source>
</evidence>
<dbReference type="Pfam" id="PF00149">
    <property type="entry name" value="Metallophos"/>
    <property type="match status" value="1"/>
</dbReference>
<dbReference type="AlphaFoldDB" id="A0A0R1VN22"/>
<dbReference type="InterPro" id="IPR050126">
    <property type="entry name" value="Ap4A_hydrolase"/>
</dbReference>
<dbReference type="SUPFAM" id="SSF56300">
    <property type="entry name" value="Metallo-dependent phosphatases"/>
    <property type="match status" value="1"/>
</dbReference>
<dbReference type="PATRIC" id="fig|1423750.3.peg.447"/>
<dbReference type="GO" id="GO:0005737">
    <property type="term" value="C:cytoplasm"/>
    <property type="evidence" value="ECO:0007669"/>
    <property type="project" value="TreeGrafter"/>
</dbReference>
<feature type="domain" description="Calcineurin-like phosphoesterase" evidence="1">
    <location>
        <begin position="4"/>
        <end position="201"/>
    </location>
</feature>
<dbReference type="InterPro" id="IPR006186">
    <property type="entry name" value="Ser/Thr-sp_prot-phosphatase"/>
</dbReference>
<dbReference type="Proteomes" id="UP000051451">
    <property type="component" value="Unassembled WGS sequence"/>
</dbReference>
<dbReference type="InterPro" id="IPR029052">
    <property type="entry name" value="Metallo-depent_PP-like"/>
</dbReference>
<sequence length="263" mass="31085">MAQFYAMSDIHGHYTELLSSLENVNLNPKNNKLIFLGDYVDNGKYSYQVLNKLRQLEMKYPQQVTTLLGNHDEWFYDWLFTPNSSFNFNDFFETINSFIGIERYSELFFTTQEDESPKLDNLIRHDILQAEKNHLLLNWFKQKYQDKRYFVTESQIFVHAGIDEEMGKFWETGTAEEIFTNKYPSTTGEFFKTIISGHVHSDEVAQNAAYLGKVFWDKQSHFFIDGNTDNSNVIPILKYDTEEKSYSSYKLGNNNSWTEYRIK</sequence>
<dbReference type="STRING" id="1423750.FC89_GL000437"/>
<evidence type="ECO:0000313" key="2">
    <source>
        <dbReference type="EMBL" id="KRM07121.1"/>
    </source>
</evidence>
<accession>A0A0R1VN22</accession>
<dbReference type="RefSeq" id="WP_057871217.1">
    <property type="nucleotide sequence ID" value="NZ_AZGB01000009.1"/>
</dbReference>
<dbReference type="PANTHER" id="PTHR42850">
    <property type="entry name" value="METALLOPHOSPHOESTERASE"/>
    <property type="match status" value="1"/>
</dbReference>
<gene>
    <name evidence="2" type="ORF">FC89_GL000437</name>
</gene>
<reference evidence="2 3" key="1">
    <citation type="journal article" date="2015" name="Genome Announc.">
        <title>Expanding the biotechnology potential of lactobacilli through comparative genomics of 213 strains and associated genera.</title>
        <authorList>
            <person name="Sun Z."/>
            <person name="Harris H.M."/>
            <person name="McCann A."/>
            <person name="Guo C."/>
            <person name="Argimon S."/>
            <person name="Zhang W."/>
            <person name="Yang X."/>
            <person name="Jeffery I.B."/>
            <person name="Cooney J.C."/>
            <person name="Kagawa T.F."/>
            <person name="Liu W."/>
            <person name="Song Y."/>
            <person name="Salvetti E."/>
            <person name="Wrobel A."/>
            <person name="Rasinkangas P."/>
            <person name="Parkhill J."/>
            <person name="Rea M.C."/>
            <person name="O'Sullivan O."/>
            <person name="Ritari J."/>
            <person name="Douillard F.P."/>
            <person name="Paul Ross R."/>
            <person name="Yang R."/>
            <person name="Briner A.E."/>
            <person name="Felis G.E."/>
            <person name="de Vos W.M."/>
            <person name="Barrangou R."/>
            <person name="Klaenhammer T.R."/>
            <person name="Caufield P.W."/>
            <person name="Cui Y."/>
            <person name="Zhang H."/>
            <person name="O'Toole P.W."/>
        </authorList>
    </citation>
    <scope>NUCLEOTIDE SEQUENCE [LARGE SCALE GENOMIC DNA]</scope>
    <source>
        <strain evidence="2 3">DSM 18630</strain>
    </source>
</reference>
<name>A0A0R1VN22_9LACO</name>
<dbReference type="PANTHER" id="PTHR42850:SF4">
    <property type="entry name" value="ZINC-DEPENDENT ENDOPOLYPHOSPHATASE"/>
    <property type="match status" value="1"/>
</dbReference>
<dbReference type="PRINTS" id="PR00114">
    <property type="entry name" value="STPHPHTASE"/>
</dbReference>
<dbReference type="InterPro" id="IPR004843">
    <property type="entry name" value="Calcineurin-like_PHP"/>
</dbReference>
<dbReference type="GeneID" id="98318484"/>
<dbReference type="Gene3D" id="3.60.21.10">
    <property type="match status" value="1"/>
</dbReference>
<keyword evidence="3" id="KW-1185">Reference proteome</keyword>